<sequence length="504" mass="57457">MDTETEFNTSMSTTTDACDLCGCLRDNTSPQYTAEEFNQIIQQLHDTPEHLPMGVRQHPGAIDLGGENDREKVKMLQEECDALRARLKGTERDLEELERAYNVKSVLLSCLSDGWLQPAERHGGAYVHHSRRLVQIRDQLASPQTQFPSLIVFLGNRKKDVALRALFPDNTLSQRQPYIQLDVDSRTTFADHPLLFSHCDAKLEFHKTDRIPRDYEEIPLRWPLIDLHHASDIILSRAMFMFTDVICIFADDLGGLDAVRNMLTRWAMVGRNASSLEYRPRVLIVMETDHKHPTYETLDEMDFFFMLAQDRNVTEVFVTPSLHRLPGQALSDIAQHCSLKNDLLKLTDISRRDRKEEGYLFSVMHMAFFFQTALDHVCRAPQAPFDFVRGARAGIEVGQSHRFHLRDFLVVTRDRGWKLEDQASHIASTLLIDAYPPGSHSQLPSLIHCIVTTARRLYYRQSSRHAANQLSITLPASEVAFSSEKGPLVESMKRVSPVDVGSSE</sequence>
<gene>
    <name evidence="2" type="ORF">AAWM_04656</name>
</gene>
<accession>A0A401KR83</accession>
<keyword evidence="3" id="KW-1185">Reference proteome</keyword>
<evidence type="ECO:0000313" key="3">
    <source>
        <dbReference type="Proteomes" id="UP000286921"/>
    </source>
</evidence>
<dbReference type="AlphaFoldDB" id="A0A401KR83"/>
<organism evidence="2 3">
    <name type="scientific">Aspergillus awamori</name>
    <name type="common">Black koji mold</name>
    <dbReference type="NCBI Taxonomy" id="105351"/>
    <lineage>
        <taxon>Eukaryota</taxon>
        <taxon>Fungi</taxon>
        <taxon>Dikarya</taxon>
        <taxon>Ascomycota</taxon>
        <taxon>Pezizomycotina</taxon>
        <taxon>Eurotiomycetes</taxon>
        <taxon>Eurotiomycetidae</taxon>
        <taxon>Eurotiales</taxon>
        <taxon>Aspergillaceae</taxon>
        <taxon>Aspergillus</taxon>
    </lineage>
</organism>
<comment type="caution">
    <text evidence="2">The sequence shown here is derived from an EMBL/GenBank/DDBJ whole genome shotgun (WGS) entry which is preliminary data.</text>
</comment>
<keyword evidence="1" id="KW-0175">Coiled coil</keyword>
<name>A0A401KR83_ASPAW</name>
<evidence type="ECO:0000313" key="2">
    <source>
        <dbReference type="EMBL" id="GCB21771.1"/>
    </source>
</evidence>
<protein>
    <submittedName>
        <fullName evidence="2">Uncharacterized protein</fullName>
    </submittedName>
</protein>
<proteinExistence type="predicted"/>
<dbReference type="EMBL" id="BDHI01000008">
    <property type="protein sequence ID" value="GCB21771.1"/>
    <property type="molecule type" value="Genomic_DNA"/>
</dbReference>
<reference evidence="2 3" key="1">
    <citation type="submission" date="2016-09" db="EMBL/GenBank/DDBJ databases">
        <title>Aspergillus awamori IFM 58123T.</title>
        <authorList>
            <person name="Kusuya Y."/>
            <person name="Shimizu M."/>
            <person name="Takahashi H."/>
            <person name="Yaguchi T."/>
        </authorList>
    </citation>
    <scope>NUCLEOTIDE SEQUENCE [LARGE SCALE GENOMIC DNA]</scope>
    <source>
        <strain evidence="2 3">IFM 58123</strain>
    </source>
</reference>
<evidence type="ECO:0000256" key="1">
    <source>
        <dbReference type="SAM" id="Coils"/>
    </source>
</evidence>
<feature type="coiled-coil region" evidence="1">
    <location>
        <begin position="66"/>
        <end position="100"/>
    </location>
</feature>
<dbReference type="Proteomes" id="UP000286921">
    <property type="component" value="Unassembled WGS sequence"/>
</dbReference>